<comment type="caution">
    <text evidence="2">The sequence shown here is derived from an EMBL/GenBank/DDBJ whole genome shotgun (WGS) entry which is preliminary data.</text>
</comment>
<proteinExistence type="predicted"/>
<sequence>MKKVLRWLVLLAGLLLALAALALFASYRAARPVPARAIVPAPVPAADRPAPNPLRNAYFGELHMHSSYSMDAHLFGTSNDPRTAYRFAQGQEIELPAHGLRQRIVEPLDFAAVTDHAEGLGLYAQCTEKRRESFWSADCAGMRLRLLLFYPRLFKALVQSGDEHGHYPVGACGEDGRLCIEAAGSVWNDIRSAANEFYRPGRFTTLIGFEYSPTLVDGGMLHRNVIFRNDKVPDEVFSAADGFAEDLMRWLDVQCKDECRALSIPHNPNFSWGLMFGERNSDASPVSRETLALRARYERLVEIFQIKGSSECARGVGNNDEQCGFENLWPACTAEQQAIDPATGQHATHCVGPNDMVRGVLRRGLLERERLGFNPFQLGIVSGTDNHNGAPGDTSEDRYKGHAGSNDDTPQARLGLDRSLAMKTLGFTGSEMNPGGLTGVWATENTREAIWDALYRRETWGTSGSRIRVRMFAGYDFAPDLHASTDWLEQANAEGIPMGGELPPAAPGEAPRLLIRAMRDPHSAPLQKLQVVKGWSVGGETFEEVYDVACSDGLQPDAATHRCPDNGARVDLRDCSISADRGAAELATTWTDPDFDPSRAAFYYIRVLENPVCRYSQRDALASGLPHPAGFSQTVQERAWTSPVWYYPQTLAQ</sequence>
<evidence type="ECO:0000313" key="3">
    <source>
        <dbReference type="Proteomes" id="UP001596036"/>
    </source>
</evidence>
<accession>A0ABW0SKA5</accession>
<protein>
    <submittedName>
        <fullName evidence="2">DUF3604 domain-containing protein</fullName>
    </submittedName>
</protein>
<keyword evidence="3" id="KW-1185">Reference proteome</keyword>
<feature type="region of interest" description="Disordered" evidence="1">
    <location>
        <begin position="382"/>
        <end position="411"/>
    </location>
</feature>
<organism evidence="2 3">
    <name type="scientific">Lysobacter yangpyeongensis</name>
    <dbReference type="NCBI Taxonomy" id="346182"/>
    <lineage>
        <taxon>Bacteria</taxon>
        <taxon>Pseudomonadati</taxon>
        <taxon>Pseudomonadota</taxon>
        <taxon>Gammaproteobacteria</taxon>
        <taxon>Lysobacterales</taxon>
        <taxon>Lysobacteraceae</taxon>
        <taxon>Lysobacter</taxon>
    </lineage>
</organism>
<evidence type="ECO:0000313" key="2">
    <source>
        <dbReference type="EMBL" id="MFC5569045.1"/>
    </source>
</evidence>
<dbReference type="Gene3D" id="3.20.20.140">
    <property type="entry name" value="Metal-dependent hydrolases"/>
    <property type="match status" value="1"/>
</dbReference>
<reference evidence="3" key="1">
    <citation type="journal article" date="2019" name="Int. J. Syst. Evol. Microbiol.">
        <title>The Global Catalogue of Microorganisms (GCM) 10K type strain sequencing project: providing services to taxonomists for standard genome sequencing and annotation.</title>
        <authorList>
            <consortium name="The Broad Institute Genomics Platform"/>
            <consortium name="The Broad Institute Genome Sequencing Center for Infectious Disease"/>
            <person name="Wu L."/>
            <person name="Ma J."/>
        </authorList>
    </citation>
    <scope>NUCLEOTIDE SEQUENCE [LARGE SCALE GENOMIC DNA]</scope>
    <source>
        <strain evidence="3">KACC 11407</strain>
    </source>
</reference>
<name>A0ABW0SKA5_9GAMM</name>
<dbReference type="InterPro" id="IPR022028">
    <property type="entry name" value="DUF3604"/>
</dbReference>
<gene>
    <name evidence="2" type="ORF">ACFPN1_03060</name>
</gene>
<dbReference type="Proteomes" id="UP001596036">
    <property type="component" value="Unassembled WGS sequence"/>
</dbReference>
<dbReference type="EMBL" id="JBHSNM010000001">
    <property type="protein sequence ID" value="MFC5569045.1"/>
    <property type="molecule type" value="Genomic_DNA"/>
</dbReference>
<evidence type="ECO:0000256" key="1">
    <source>
        <dbReference type="SAM" id="MobiDB-lite"/>
    </source>
</evidence>
<dbReference type="RefSeq" id="WP_386752880.1">
    <property type="nucleotide sequence ID" value="NZ_JBHSNM010000001.1"/>
</dbReference>
<dbReference type="Pfam" id="PF12228">
    <property type="entry name" value="DUF3604"/>
    <property type="match status" value="1"/>
</dbReference>